<dbReference type="Proteomes" id="UP000235670">
    <property type="component" value="Unassembled WGS sequence"/>
</dbReference>
<sequence>MSLVDKCVLLFLLAGHVLVPLVFLIIIFFMKRKNSKGNRKPIPWTALLIVQAVLDFTILPFWMFMGVFVGIMTTDAPGSSTLFANAAMFGSIATVILNVIALIITTAGLNKQRVEENKQPLMWLYVIIAAYVLVVPGRFFIGIFH</sequence>
<feature type="transmembrane region" description="Helical" evidence="1">
    <location>
        <begin position="82"/>
        <end position="109"/>
    </location>
</feature>
<dbReference type="AlphaFoldDB" id="A0A2N6SD74"/>
<comment type="caution">
    <text evidence="2">The sequence shown here is derived from an EMBL/GenBank/DDBJ whole genome shotgun (WGS) entry which is preliminary data.</text>
</comment>
<dbReference type="EMBL" id="PNGT01000009">
    <property type="protein sequence ID" value="PMC51880.1"/>
    <property type="molecule type" value="Genomic_DNA"/>
</dbReference>
<feature type="transmembrane region" description="Helical" evidence="1">
    <location>
        <begin position="42"/>
        <end position="62"/>
    </location>
</feature>
<gene>
    <name evidence="2" type="ORF">CJ218_07720</name>
</gene>
<keyword evidence="1" id="KW-0472">Membrane</keyword>
<feature type="transmembrane region" description="Helical" evidence="1">
    <location>
        <begin position="121"/>
        <end position="144"/>
    </location>
</feature>
<dbReference type="STRING" id="84135.GCA_001052115_01583"/>
<evidence type="ECO:0000256" key="1">
    <source>
        <dbReference type="SAM" id="Phobius"/>
    </source>
</evidence>
<evidence type="ECO:0000313" key="3">
    <source>
        <dbReference type="Proteomes" id="UP000235670"/>
    </source>
</evidence>
<dbReference type="RefSeq" id="WP_102190177.1">
    <property type="nucleotide sequence ID" value="NZ_CAUUTG010000001.1"/>
</dbReference>
<reference evidence="2 3" key="1">
    <citation type="submission" date="2017-09" db="EMBL/GenBank/DDBJ databases">
        <title>Bacterial strain isolated from the female urinary microbiota.</title>
        <authorList>
            <person name="Thomas-White K."/>
            <person name="Kumar N."/>
            <person name="Forster S."/>
            <person name="Putonti C."/>
            <person name="Lawley T."/>
            <person name="Wolfe A.J."/>
        </authorList>
    </citation>
    <scope>NUCLEOTIDE SEQUENCE [LARGE SCALE GENOMIC DNA]</scope>
    <source>
        <strain evidence="2 3">UMB0186</strain>
    </source>
</reference>
<proteinExistence type="predicted"/>
<accession>A0A2N6SD74</accession>
<evidence type="ECO:0000313" key="2">
    <source>
        <dbReference type="EMBL" id="PMC51880.1"/>
    </source>
</evidence>
<keyword evidence="1" id="KW-1133">Transmembrane helix</keyword>
<keyword evidence="1" id="KW-0812">Transmembrane</keyword>
<protein>
    <submittedName>
        <fullName evidence="2">Uncharacterized protein</fullName>
    </submittedName>
</protein>
<organism evidence="2 3">
    <name type="scientific">Gemella sanguinis</name>
    <dbReference type="NCBI Taxonomy" id="84135"/>
    <lineage>
        <taxon>Bacteria</taxon>
        <taxon>Bacillati</taxon>
        <taxon>Bacillota</taxon>
        <taxon>Bacilli</taxon>
        <taxon>Bacillales</taxon>
        <taxon>Gemellaceae</taxon>
        <taxon>Gemella</taxon>
    </lineage>
</organism>
<name>A0A2N6SD74_9BACL</name>
<feature type="transmembrane region" description="Helical" evidence="1">
    <location>
        <begin position="12"/>
        <end position="30"/>
    </location>
</feature>